<feature type="region of interest" description="Disordered" evidence="1">
    <location>
        <begin position="97"/>
        <end position="129"/>
    </location>
</feature>
<keyword evidence="4" id="KW-1185">Reference proteome</keyword>
<keyword evidence="2" id="KW-1133">Transmembrane helix</keyword>
<keyword evidence="2" id="KW-0812">Transmembrane</keyword>
<feature type="transmembrane region" description="Helical" evidence="2">
    <location>
        <begin position="46"/>
        <end position="62"/>
    </location>
</feature>
<organism evidence="3 4">
    <name type="scientific">Arcanobacterium pinnipediorum</name>
    <dbReference type="NCBI Taxonomy" id="1503041"/>
    <lineage>
        <taxon>Bacteria</taxon>
        <taxon>Bacillati</taxon>
        <taxon>Actinomycetota</taxon>
        <taxon>Actinomycetes</taxon>
        <taxon>Actinomycetales</taxon>
        <taxon>Actinomycetaceae</taxon>
        <taxon>Arcanobacterium</taxon>
    </lineage>
</organism>
<dbReference type="EMBL" id="CP099547">
    <property type="protein sequence ID" value="USR80021.1"/>
    <property type="molecule type" value="Genomic_DNA"/>
</dbReference>
<dbReference type="Proteomes" id="UP001056109">
    <property type="component" value="Chromosome"/>
</dbReference>
<keyword evidence="2" id="KW-0472">Membrane</keyword>
<sequence>MALSDYERQMLEQLEAQLKGDDPTLAESLGTEDLEHTRLALSIRHLVLGLIVAVIGLGVVVVSVASELIIVGIVGGVTVWLGLMYIVRGMSRVGVEAGGHAQRPTSHSGESFMERQKRAFDRRREEGGR</sequence>
<evidence type="ECO:0000313" key="4">
    <source>
        <dbReference type="Proteomes" id="UP001056109"/>
    </source>
</evidence>
<feature type="transmembrane region" description="Helical" evidence="2">
    <location>
        <begin position="68"/>
        <end position="87"/>
    </location>
</feature>
<evidence type="ECO:0000256" key="1">
    <source>
        <dbReference type="SAM" id="MobiDB-lite"/>
    </source>
</evidence>
<evidence type="ECO:0000256" key="2">
    <source>
        <dbReference type="SAM" id="Phobius"/>
    </source>
</evidence>
<gene>
    <name evidence="3" type="ORF">NG665_03335</name>
</gene>
<evidence type="ECO:0000313" key="3">
    <source>
        <dbReference type="EMBL" id="USR80021.1"/>
    </source>
</evidence>
<protein>
    <submittedName>
        <fullName evidence="3">DUF3040 domain-containing protein</fullName>
    </submittedName>
</protein>
<accession>A0ABY5AJS4</accession>
<dbReference type="InterPro" id="IPR021401">
    <property type="entry name" value="DUF3040"/>
</dbReference>
<dbReference type="Pfam" id="PF11239">
    <property type="entry name" value="DUF3040"/>
    <property type="match status" value="1"/>
</dbReference>
<name>A0ABY5AJS4_9ACTO</name>
<proteinExistence type="predicted"/>
<reference evidence="3" key="1">
    <citation type="submission" date="2022-06" db="EMBL/GenBank/DDBJ databases">
        <title>Complete Genome Sequence of Arcanobacterium pinnipediorum strain DSM 28752 isolated from a harbour seal.</title>
        <authorList>
            <person name="Borowiak M."/>
            <person name="Kreitlow A."/>
            <person name="Alssahen M."/>
            <person name="Malorny B."/>
            <person name="Laemmler C."/>
            <person name="Prenger-Berninghoff E."/>
            <person name="Siebert U."/>
            <person name="Ploetz M."/>
            <person name="Abdulmawjood A."/>
        </authorList>
    </citation>
    <scope>NUCLEOTIDE SEQUENCE</scope>
    <source>
        <strain evidence="3">DSM 28752</strain>
    </source>
</reference>
<dbReference type="RefSeq" id="WP_252673871.1">
    <property type="nucleotide sequence ID" value="NZ_CP099547.1"/>
</dbReference>
<feature type="compositionally biased region" description="Basic and acidic residues" evidence="1">
    <location>
        <begin position="112"/>
        <end position="129"/>
    </location>
</feature>